<keyword evidence="2" id="KW-0597">Phosphoprotein</keyword>
<keyword evidence="1" id="KW-0596">Phosphopantetheine</keyword>
<dbReference type="Gene3D" id="3.40.366.10">
    <property type="entry name" value="Malonyl-Coenzyme A Acyl Carrier Protein, domain 2"/>
    <property type="match status" value="1"/>
</dbReference>
<dbReference type="GO" id="GO:0031177">
    <property type="term" value="F:phosphopantetheine binding"/>
    <property type="evidence" value="ECO:0007669"/>
    <property type="project" value="InterPro"/>
</dbReference>
<sequence length="1022" mass="107748">MTTETTDDRRALLRKALSEIRHLRAEVDRRTEPVAILGAAVRMPSGIENLDDYWSALRDGHDAITPLVDSEDGRRTGHAAGTGRYAGLLAEVDGFDAEFFGISAAEAERMDPQQRLVLEVAWEAMEDAGLTPAQLRAATTGVFLGVYSSDYLMMQFADPSGINAYTAPGGAHSIVANRLSYLLDLSGPSLAVDTACSSSLMAVHLAVRALRNGDCDIALVGGVNTILSPLSTTVTEKVLPLAPGGRCRTFDAGAEGIARAEGCGMVVLTRESLAEAEGRPVRAFIRGTAANHDGRTNGLTAPSPRAQTELLRRALRDAAADPTEVVYIEAHGTGTPLGDPIEFDALRAVYGAGAEPCPVGAVKTNFGHQEAAAGIAGLVKAMLVLEHDEVPPNLHLERPNPELDLTGTRLRLPTERTPLGGGTGPKLAAISSFGFGGANVHAVLAAAPREEVDPHAEGALVLPISARSAASARVLAGRYADLLAAADHSTAAEICAAAATRRAHLPVRLCLTADTVDALVDRARTAKAARHIGAAARHRTLFVFSGQGSQWPEMGRLLADEPAARAELDACDALVRRLAGWSLWEELLAPEPDSRLHRTDVAQVCIAAVELALAALWQSWGVRPAAVVGHSMGEIVAATVAGMISREQAFEILVRRAALTERHARGGAMCSIALPAAAVTELLAGQSEVTIGAVNGPRSTVITGPADGVRRIAAEASTRGASVKDLPVEYGFHSTLLAACAPEFAAHADAVRATPGSIPMYSTVTGKRVTADHLTGAHWAANLADAVLFAPALQAALADDHTLTTVLEVGPHPVLIRDIASAAGELDRSVILAASLRRGQSRSASLDHSVAELYLGGHELDWSAVLGTPSGRPPLPHYPWNRSRHWLPERRVVEEQHVHATVRPATAKRRASGPVALARVHHVDRPTRLDALTGFVRERIARALRKPITEIDEATPIRDYGLESLVVVEMKNEIEAESGTVVPLAQLLETLEQGSARDLAKVIVEAESAAAVTGDEVGSGPL</sequence>
<dbReference type="PANTHER" id="PTHR43775:SF37">
    <property type="entry name" value="SI:DKEY-61P9.11"/>
    <property type="match status" value="1"/>
</dbReference>
<accession>A0A543FDY8</accession>
<dbReference type="PROSITE" id="PS50075">
    <property type="entry name" value="CARRIER"/>
    <property type="match status" value="1"/>
</dbReference>
<comment type="caution">
    <text evidence="7">The sequence shown here is derived from an EMBL/GenBank/DDBJ whole genome shotgun (WGS) entry which is preliminary data.</text>
</comment>
<dbReference type="GO" id="GO:0004315">
    <property type="term" value="F:3-oxoacyl-[acyl-carrier-protein] synthase activity"/>
    <property type="evidence" value="ECO:0007669"/>
    <property type="project" value="InterPro"/>
</dbReference>
<dbReference type="PANTHER" id="PTHR43775">
    <property type="entry name" value="FATTY ACID SYNTHASE"/>
    <property type="match status" value="1"/>
</dbReference>
<dbReference type="GO" id="GO:0006633">
    <property type="term" value="P:fatty acid biosynthetic process"/>
    <property type="evidence" value="ECO:0007669"/>
    <property type="project" value="InterPro"/>
</dbReference>
<dbReference type="SMART" id="SM00823">
    <property type="entry name" value="PKS_PP"/>
    <property type="match status" value="1"/>
</dbReference>
<dbReference type="PROSITE" id="PS52004">
    <property type="entry name" value="KS3_2"/>
    <property type="match status" value="1"/>
</dbReference>
<dbReference type="InterPro" id="IPR001227">
    <property type="entry name" value="Ac_transferase_dom_sf"/>
</dbReference>
<dbReference type="InterPro" id="IPR020806">
    <property type="entry name" value="PKS_PP-bd"/>
</dbReference>
<dbReference type="Pfam" id="PF16197">
    <property type="entry name" value="KAsynt_C_assoc"/>
    <property type="match status" value="1"/>
</dbReference>
<keyword evidence="8" id="KW-1185">Reference proteome</keyword>
<keyword evidence="3 7" id="KW-0808">Transferase</keyword>
<dbReference type="InterPro" id="IPR016036">
    <property type="entry name" value="Malonyl_transacylase_ACP-bd"/>
</dbReference>
<proteinExistence type="predicted"/>
<dbReference type="InterPro" id="IPR014030">
    <property type="entry name" value="Ketoacyl_synth_N"/>
</dbReference>
<dbReference type="Gene3D" id="1.10.1200.10">
    <property type="entry name" value="ACP-like"/>
    <property type="match status" value="1"/>
</dbReference>
<dbReference type="SMART" id="SM00827">
    <property type="entry name" value="PKS_AT"/>
    <property type="match status" value="1"/>
</dbReference>
<dbReference type="Gene3D" id="3.30.70.3290">
    <property type="match status" value="1"/>
</dbReference>
<dbReference type="InterPro" id="IPR020841">
    <property type="entry name" value="PKS_Beta-ketoAc_synthase_dom"/>
</dbReference>
<evidence type="ECO:0000256" key="2">
    <source>
        <dbReference type="ARBA" id="ARBA00022553"/>
    </source>
</evidence>
<dbReference type="InterPro" id="IPR050091">
    <property type="entry name" value="PKS_NRPS_Biosynth_Enz"/>
</dbReference>
<dbReference type="SUPFAM" id="SSF55048">
    <property type="entry name" value="Probable ACP-binding domain of malonyl-CoA ACP transacylase"/>
    <property type="match status" value="1"/>
</dbReference>
<dbReference type="Pfam" id="PF00109">
    <property type="entry name" value="ketoacyl-synt"/>
    <property type="match status" value="1"/>
</dbReference>
<gene>
    <name evidence="7" type="ORF">FB390_3777</name>
</gene>
<organism evidence="7 8">
    <name type="scientific">Nocardia bhagyanarayanae</name>
    <dbReference type="NCBI Taxonomy" id="1215925"/>
    <lineage>
        <taxon>Bacteria</taxon>
        <taxon>Bacillati</taxon>
        <taxon>Actinomycetota</taxon>
        <taxon>Actinomycetes</taxon>
        <taxon>Mycobacteriales</taxon>
        <taxon>Nocardiaceae</taxon>
        <taxon>Nocardia</taxon>
    </lineage>
</organism>
<dbReference type="Pfam" id="PF00550">
    <property type="entry name" value="PP-binding"/>
    <property type="match status" value="1"/>
</dbReference>
<dbReference type="CDD" id="cd00833">
    <property type="entry name" value="PKS"/>
    <property type="match status" value="1"/>
</dbReference>
<dbReference type="SUPFAM" id="SSF53901">
    <property type="entry name" value="Thiolase-like"/>
    <property type="match status" value="1"/>
</dbReference>
<dbReference type="InterPro" id="IPR016039">
    <property type="entry name" value="Thiolase-like"/>
</dbReference>
<dbReference type="Pfam" id="PF00698">
    <property type="entry name" value="Acyl_transf_1"/>
    <property type="match status" value="1"/>
</dbReference>
<dbReference type="SUPFAM" id="SSF47336">
    <property type="entry name" value="ACP-like"/>
    <property type="match status" value="1"/>
</dbReference>
<dbReference type="InterPro" id="IPR009081">
    <property type="entry name" value="PP-bd_ACP"/>
</dbReference>
<evidence type="ECO:0000313" key="8">
    <source>
        <dbReference type="Proteomes" id="UP000316331"/>
    </source>
</evidence>
<evidence type="ECO:0000256" key="3">
    <source>
        <dbReference type="ARBA" id="ARBA00022679"/>
    </source>
</evidence>
<dbReference type="PROSITE" id="PS00606">
    <property type="entry name" value="KS3_1"/>
    <property type="match status" value="1"/>
</dbReference>
<dbReference type="OrthoDB" id="9778690at2"/>
<evidence type="ECO:0000259" key="5">
    <source>
        <dbReference type="PROSITE" id="PS50075"/>
    </source>
</evidence>
<dbReference type="GO" id="GO:0005737">
    <property type="term" value="C:cytoplasm"/>
    <property type="evidence" value="ECO:0007669"/>
    <property type="project" value="TreeGrafter"/>
</dbReference>
<dbReference type="InterPro" id="IPR032821">
    <property type="entry name" value="PKS_assoc"/>
</dbReference>
<evidence type="ECO:0000256" key="4">
    <source>
        <dbReference type="ARBA" id="ARBA00023268"/>
    </source>
</evidence>
<name>A0A543FDY8_9NOCA</name>
<feature type="domain" description="Carrier" evidence="5">
    <location>
        <begin position="930"/>
        <end position="1007"/>
    </location>
</feature>
<dbReference type="EMBL" id="VFPG01000001">
    <property type="protein sequence ID" value="TQM32100.1"/>
    <property type="molecule type" value="Genomic_DNA"/>
</dbReference>
<dbReference type="SUPFAM" id="SSF52151">
    <property type="entry name" value="FabD/lysophospholipase-like"/>
    <property type="match status" value="1"/>
</dbReference>
<dbReference type="AlphaFoldDB" id="A0A543FDY8"/>
<dbReference type="SMART" id="SM00825">
    <property type="entry name" value="PKS_KS"/>
    <property type="match status" value="1"/>
</dbReference>
<evidence type="ECO:0000256" key="1">
    <source>
        <dbReference type="ARBA" id="ARBA00022450"/>
    </source>
</evidence>
<feature type="domain" description="Ketosynthase family 3 (KS3)" evidence="6">
    <location>
        <begin position="31"/>
        <end position="446"/>
    </location>
</feature>
<protein>
    <submittedName>
        <fullName evidence="7">Acyl transferase domain-containing protein</fullName>
    </submittedName>
</protein>
<dbReference type="GO" id="GO:0004312">
    <property type="term" value="F:fatty acid synthase activity"/>
    <property type="evidence" value="ECO:0007669"/>
    <property type="project" value="TreeGrafter"/>
</dbReference>
<dbReference type="RefSeq" id="WP_141810066.1">
    <property type="nucleotide sequence ID" value="NZ_VFPG01000001.1"/>
</dbReference>
<dbReference type="InterPro" id="IPR036736">
    <property type="entry name" value="ACP-like_sf"/>
</dbReference>
<dbReference type="InterPro" id="IPR014031">
    <property type="entry name" value="Ketoacyl_synth_C"/>
</dbReference>
<dbReference type="Pfam" id="PF02801">
    <property type="entry name" value="Ketoacyl-synt_C"/>
    <property type="match status" value="1"/>
</dbReference>
<evidence type="ECO:0000313" key="7">
    <source>
        <dbReference type="EMBL" id="TQM32100.1"/>
    </source>
</evidence>
<dbReference type="Proteomes" id="UP000316331">
    <property type="component" value="Unassembled WGS sequence"/>
</dbReference>
<dbReference type="InterPro" id="IPR016035">
    <property type="entry name" value="Acyl_Trfase/lysoPLipase"/>
</dbReference>
<reference evidence="7 8" key="1">
    <citation type="submission" date="2019-06" db="EMBL/GenBank/DDBJ databases">
        <title>Sequencing the genomes of 1000 actinobacteria strains.</title>
        <authorList>
            <person name="Klenk H.-P."/>
        </authorList>
    </citation>
    <scope>NUCLEOTIDE SEQUENCE [LARGE SCALE GENOMIC DNA]</scope>
    <source>
        <strain evidence="7 8">DSM 103495</strain>
    </source>
</reference>
<dbReference type="Gene3D" id="3.40.47.10">
    <property type="match status" value="1"/>
</dbReference>
<dbReference type="GO" id="GO:0071770">
    <property type="term" value="P:DIM/DIP cell wall layer assembly"/>
    <property type="evidence" value="ECO:0007669"/>
    <property type="project" value="TreeGrafter"/>
</dbReference>
<keyword evidence="4" id="KW-0511">Multifunctional enzyme</keyword>
<dbReference type="InterPro" id="IPR014043">
    <property type="entry name" value="Acyl_transferase_dom"/>
</dbReference>
<dbReference type="InterPro" id="IPR018201">
    <property type="entry name" value="Ketoacyl_synth_AS"/>
</dbReference>
<evidence type="ECO:0000259" key="6">
    <source>
        <dbReference type="PROSITE" id="PS52004"/>
    </source>
</evidence>
<dbReference type="GO" id="GO:0005886">
    <property type="term" value="C:plasma membrane"/>
    <property type="evidence" value="ECO:0007669"/>
    <property type="project" value="TreeGrafter"/>
</dbReference>